<proteinExistence type="inferred from homology"/>
<evidence type="ECO:0000313" key="8">
    <source>
        <dbReference type="EMBL" id="NYD24384.1"/>
    </source>
</evidence>
<dbReference type="PANTHER" id="PTHR30085:SF6">
    <property type="entry name" value="ABC TRANSPORTER GLUTAMINE-BINDING PROTEIN GLNH"/>
    <property type="match status" value="1"/>
</dbReference>
<dbReference type="Proteomes" id="UP000521922">
    <property type="component" value="Unassembled WGS sequence"/>
</dbReference>
<dbReference type="InterPro" id="IPR001638">
    <property type="entry name" value="Solute-binding_3/MltF_N"/>
</dbReference>
<sequence>MRSIRNAVLAGAATAVLALTACGNEGSPETAGGAGGATSGGTPAAAPTYAVATDVALTGSPTYDKIKAAGKVKIGVKADQPGIGQKDAGSGQYAGFDIEMAKLMAAKLGLTPDEIEFVETVSANREPFLQQGTVDMVIASYTINDKRKQVVDFAGPYYVAGQDLLVRADEEGITGPDSLAGKKVCSVEGSTPATRIRDEHPDADLVTFDAYSKCVEQLTSNAVDAVTTDDAILRGYAAQQPDALKVVGEPFSEEPYGVGLPKGDTALRNTLNDAIEAAVTDGDWKKAYDYTLGGSGTDPEPPTVDRY</sequence>
<dbReference type="GO" id="GO:0005576">
    <property type="term" value="C:extracellular region"/>
    <property type="evidence" value="ECO:0007669"/>
    <property type="project" value="TreeGrafter"/>
</dbReference>
<dbReference type="GO" id="GO:0015276">
    <property type="term" value="F:ligand-gated monoatomic ion channel activity"/>
    <property type="evidence" value="ECO:0007669"/>
    <property type="project" value="InterPro"/>
</dbReference>
<evidence type="ECO:0000256" key="1">
    <source>
        <dbReference type="ARBA" id="ARBA00010333"/>
    </source>
</evidence>
<dbReference type="Gene3D" id="3.40.190.10">
    <property type="entry name" value="Periplasmic binding protein-like II"/>
    <property type="match status" value="2"/>
</dbReference>
<evidence type="ECO:0000313" key="9">
    <source>
        <dbReference type="Proteomes" id="UP000521922"/>
    </source>
</evidence>
<dbReference type="SUPFAM" id="SSF53850">
    <property type="entry name" value="Periplasmic binding protein-like II"/>
    <property type="match status" value="1"/>
</dbReference>
<evidence type="ECO:0000256" key="5">
    <source>
        <dbReference type="SAM" id="SignalP"/>
    </source>
</evidence>
<dbReference type="GO" id="GO:0030288">
    <property type="term" value="C:outer membrane-bounded periplasmic space"/>
    <property type="evidence" value="ECO:0007669"/>
    <property type="project" value="TreeGrafter"/>
</dbReference>
<evidence type="ECO:0000256" key="2">
    <source>
        <dbReference type="ARBA" id="ARBA00022448"/>
    </source>
</evidence>
<dbReference type="EMBL" id="JACCBB010000001">
    <property type="protein sequence ID" value="NYD24384.1"/>
    <property type="molecule type" value="Genomic_DNA"/>
</dbReference>
<protein>
    <submittedName>
        <fullName evidence="8">Glutamate transport system substrate-binding protein</fullName>
    </submittedName>
</protein>
<feature type="domain" description="Ionotropic glutamate receptor C-terminal" evidence="7">
    <location>
        <begin position="71"/>
        <end position="286"/>
    </location>
</feature>
<evidence type="ECO:0000256" key="4">
    <source>
        <dbReference type="RuleBase" id="RU003744"/>
    </source>
</evidence>
<accession>A0A7Y9J2Q1</accession>
<feature type="domain" description="Solute-binding protein family 3/N-terminal" evidence="6">
    <location>
        <begin position="71"/>
        <end position="295"/>
    </location>
</feature>
<dbReference type="InterPro" id="IPR051455">
    <property type="entry name" value="Bact_solute-bind_prot3"/>
</dbReference>
<dbReference type="GO" id="GO:0006865">
    <property type="term" value="P:amino acid transport"/>
    <property type="evidence" value="ECO:0007669"/>
    <property type="project" value="TreeGrafter"/>
</dbReference>
<feature type="chain" id="PRO_5038941797" evidence="5">
    <location>
        <begin position="22"/>
        <end position="307"/>
    </location>
</feature>
<reference evidence="8 9" key="1">
    <citation type="submission" date="2020-07" db="EMBL/GenBank/DDBJ databases">
        <title>Sequencing the genomes of 1000 actinobacteria strains.</title>
        <authorList>
            <person name="Klenk H.-P."/>
        </authorList>
    </citation>
    <scope>NUCLEOTIDE SEQUENCE [LARGE SCALE GENOMIC DNA]</scope>
    <source>
        <strain evidence="8 9">DSM 7487</strain>
    </source>
</reference>
<dbReference type="InterPro" id="IPR018313">
    <property type="entry name" value="SBP_3_CS"/>
</dbReference>
<feature type="signal peptide" evidence="5">
    <location>
        <begin position="1"/>
        <end position="21"/>
    </location>
</feature>
<dbReference type="CDD" id="cd13690">
    <property type="entry name" value="PBP2_GluB"/>
    <property type="match status" value="1"/>
</dbReference>
<dbReference type="InterPro" id="IPR001320">
    <property type="entry name" value="Iontro_rcpt_C"/>
</dbReference>
<comment type="similarity">
    <text evidence="1 4">Belongs to the bacterial solute-binding protein 3 family.</text>
</comment>
<name>A0A7Y9J2Q1_9ACTN</name>
<dbReference type="GO" id="GO:0016020">
    <property type="term" value="C:membrane"/>
    <property type="evidence" value="ECO:0007669"/>
    <property type="project" value="InterPro"/>
</dbReference>
<dbReference type="PROSITE" id="PS51257">
    <property type="entry name" value="PROKAR_LIPOPROTEIN"/>
    <property type="match status" value="1"/>
</dbReference>
<dbReference type="PROSITE" id="PS01039">
    <property type="entry name" value="SBP_BACTERIAL_3"/>
    <property type="match status" value="1"/>
</dbReference>
<comment type="caution">
    <text evidence="8">The sequence shown here is derived from an EMBL/GenBank/DDBJ whole genome shotgun (WGS) entry which is preliminary data.</text>
</comment>
<gene>
    <name evidence="8" type="ORF">BJ968_003924</name>
</gene>
<evidence type="ECO:0000259" key="6">
    <source>
        <dbReference type="SMART" id="SM00062"/>
    </source>
</evidence>
<organism evidence="8 9">
    <name type="scientific">Kineococcus aurantiacus</name>
    <dbReference type="NCBI Taxonomy" id="37633"/>
    <lineage>
        <taxon>Bacteria</taxon>
        <taxon>Bacillati</taxon>
        <taxon>Actinomycetota</taxon>
        <taxon>Actinomycetes</taxon>
        <taxon>Kineosporiales</taxon>
        <taxon>Kineosporiaceae</taxon>
        <taxon>Kineococcus</taxon>
    </lineage>
</organism>
<dbReference type="SMART" id="SM00062">
    <property type="entry name" value="PBPb"/>
    <property type="match status" value="1"/>
</dbReference>
<keyword evidence="9" id="KW-1185">Reference proteome</keyword>
<evidence type="ECO:0000259" key="7">
    <source>
        <dbReference type="SMART" id="SM00079"/>
    </source>
</evidence>
<dbReference type="SMART" id="SM00079">
    <property type="entry name" value="PBPe"/>
    <property type="match status" value="1"/>
</dbReference>
<dbReference type="AlphaFoldDB" id="A0A7Y9J2Q1"/>
<keyword evidence="2" id="KW-0813">Transport</keyword>
<dbReference type="Pfam" id="PF00497">
    <property type="entry name" value="SBP_bac_3"/>
    <property type="match status" value="1"/>
</dbReference>
<dbReference type="PANTHER" id="PTHR30085">
    <property type="entry name" value="AMINO ACID ABC TRANSPORTER PERMEASE"/>
    <property type="match status" value="1"/>
</dbReference>
<evidence type="ECO:0000256" key="3">
    <source>
        <dbReference type="ARBA" id="ARBA00022729"/>
    </source>
</evidence>
<dbReference type="RefSeq" id="WP_179754727.1">
    <property type="nucleotide sequence ID" value="NZ_BAAAGN010000021.1"/>
</dbReference>
<keyword evidence="3 5" id="KW-0732">Signal</keyword>